<comment type="caution">
    <text evidence="5">The sequence shown here is derived from an EMBL/GenBank/DDBJ whole genome shotgun (WGS) entry which is preliminary data.</text>
</comment>
<dbReference type="AlphaFoldDB" id="A0A242CCG1"/>
<name>A0A242CCG1_9ENTE</name>
<proteinExistence type="inferred from homology"/>
<evidence type="ECO:0000256" key="3">
    <source>
        <dbReference type="RuleBase" id="RU003560"/>
    </source>
</evidence>
<evidence type="ECO:0000313" key="4">
    <source>
        <dbReference type="EMBL" id="MEI5993675.1"/>
    </source>
</evidence>
<keyword evidence="6" id="KW-1185">Reference proteome</keyword>
<dbReference type="EMBL" id="NGLE01000003">
    <property type="protein sequence ID" value="OTO07945.1"/>
    <property type="molecule type" value="Genomic_DNA"/>
</dbReference>
<dbReference type="InterPro" id="IPR049704">
    <property type="entry name" value="Aminotrans_3_PPA_site"/>
</dbReference>
<protein>
    <recommendedName>
        <fullName evidence="7">Adenosylmethionine-8-amino-7-oxononanoate transaminase</fullName>
    </recommendedName>
</protein>
<dbReference type="GO" id="GO:0008483">
    <property type="term" value="F:transaminase activity"/>
    <property type="evidence" value="ECO:0007669"/>
    <property type="project" value="InterPro"/>
</dbReference>
<dbReference type="Gene3D" id="3.40.640.10">
    <property type="entry name" value="Type I PLP-dependent aspartate aminotransferase-like (Major domain)"/>
    <property type="match status" value="1"/>
</dbReference>
<gene>
    <name evidence="4" type="ORF">A5880_001222</name>
    <name evidence="5" type="ORF">A5880_002215</name>
</gene>
<dbReference type="InterPro" id="IPR015422">
    <property type="entry name" value="PyrdxlP-dep_Trfase_small"/>
</dbReference>
<dbReference type="RefSeq" id="WP_086331093.1">
    <property type="nucleotide sequence ID" value="NZ_NGLE02000001.1"/>
</dbReference>
<dbReference type="CDD" id="cd00610">
    <property type="entry name" value="OAT_like"/>
    <property type="match status" value="1"/>
</dbReference>
<dbReference type="PANTHER" id="PTHR43094">
    <property type="entry name" value="AMINOTRANSFERASE"/>
    <property type="match status" value="1"/>
</dbReference>
<dbReference type="PIRSF" id="PIRSF000521">
    <property type="entry name" value="Transaminase_4ab_Lys_Orn"/>
    <property type="match status" value="1"/>
</dbReference>
<reference evidence="5" key="1">
    <citation type="submission" date="2017-05" db="EMBL/GenBank/DDBJ databases">
        <title>The Genome Sequence of Enterococcus sp. 4G2_DIV0659.</title>
        <authorList>
            <consortium name="The Broad Institute Genomics Platform"/>
            <consortium name="The Broad Institute Genomic Center for Infectious Diseases"/>
            <person name="Earl A."/>
            <person name="Manson A."/>
            <person name="Schwartman J."/>
            <person name="Gilmore M."/>
            <person name="Abouelleil A."/>
            <person name="Cao P."/>
            <person name="Chapman S."/>
            <person name="Cusick C."/>
            <person name="Shea T."/>
            <person name="Young S."/>
            <person name="Neafsey D."/>
            <person name="Nusbaum C."/>
            <person name="Birren B."/>
        </authorList>
    </citation>
    <scope>NUCLEOTIDE SEQUENCE [LARGE SCALE GENOMIC DNA]</scope>
    <source>
        <strain evidence="5">4G2_DIV0659</strain>
    </source>
</reference>
<evidence type="ECO:0000256" key="2">
    <source>
        <dbReference type="ARBA" id="ARBA00022898"/>
    </source>
</evidence>
<dbReference type="InterPro" id="IPR015424">
    <property type="entry name" value="PyrdxlP-dep_Trfase"/>
</dbReference>
<evidence type="ECO:0008006" key="7">
    <source>
        <dbReference type="Google" id="ProtNLM"/>
    </source>
</evidence>
<dbReference type="STRING" id="1834181.A5880_002215"/>
<evidence type="ECO:0000313" key="6">
    <source>
        <dbReference type="Proteomes" id="UP000195139"/>
    </source>
</evidence>
<dbReference type="InterPro" id="IPR015421">
    <property type="entry name" value="PyrdxlP-dep_Trfase_major"/>
</dbReference>
<dbReference type="PANTHER" id="PTHR43094:SF1">
    <property type="entry name" value="AMINOTRANSFERASE CLASS-III"/>
    <property type="match status" value="1"/>
</dbReference>
<sequence length="448" mass="50035">MKKRYKKEQGKAVWNSFKQMKSYLDKNFQVLIEVDEENNFINQDGKKIYDGVSNLLSANVGHKNPRVIKSIVDQLHTLDNSTLYTTTNDRAIEFSEKMKELTDQHFHSCFFTNSGSEACDTAIKIVRKYRYNQQSRKTGILALNGGFHGATIAAQMVAQDCYNNEEYALSPQGFFQVEPPILSCNDSESEKAQKITEAVKRFEAYIKREDAAIGAFIFELIQLSNAVNVLPQDYVEQVFSICKENDVLIIVDEVATGFGRTGKMFASQQYEVYGDLMMTAKGMTSGYIPMGCVMVTEKIFNGFWSDSEGAMLDHGYTSGGHPVACAAALATITELVDQKLSKNSEKMGSYLTEKLTSELKNNSLLEEVKGSGLMIALIFKEIPMKGMSQWGIAEIASKFMLNKGLMLYPDDTNVLIVAPPLTITKEACDQMVAIITETLKKIELFAET</sequence>
<organism evidence="5">
    <name type="scientific">Candidatus Enterococcus mansonii</name>
    <dbReference type="NCBI Taxonomy" id="1834181"/>
    <lineage>
        <taxon>Bacteria</taxon>
        <taxon>Bacillati</taxon>
        <taxon>Bacillota</taxon>
        <taxon>Bacilli</taxon>
        <taxon>Lactobacillales</taxon>
        <taxon>Enterococcaceae</taxon>
        <taxon>Enterococcus</taxon>
    </lineage>
</organism>
<dbReference type="PROSITE" id="PS00600">
    <property type="entry name" value="AA_TRANSFER_CLASS_3"/>
    <property type="match status" value="1"/>
</dbReference>
<keyword evidence="2 3" id="KW-0663">Pyridoxal phosphate</keyword>
<dbReference type="Gene3D" id="3.90.1150.10">
    <property type="entry name" value="Aspartate Aminotransferase, domain 1"/>
    <property type="match status" value="1"/>
</dbReference>
<evidence type="ECO:0000256" key="1">
    <source>
        <dbReference type="ARBA" id="ARBA00008954"/>
    </source>
</evidence>
<dbReference type="Pfam" id="PF00202">
    <property type="entry name" value="Aminotran_3"/>
    <property type="match status" value="1"/>
</dbReference>
<reference evidence="4 6" key="2">
    <citation type="submission" date="2018-07" db="EMBL/GenBank/DDBJ databases">
        <title>The Genome Sequence of Enterococcus sp. DIV0659b.</title>
        <authorList>
            <consortium name="The Broad Institute Genomics Platform"/>
            <consortium name="The Broad Institute Genomic Center for Infectious Diseases"/>
            <person name="Earl A."/>
            <person name="Manson A."/>
            <person name="Schwartman J."/>
            <person name="Gilmore M."/>
            <person name="Abouelleil A."/>
            <person name="Cao P."/>
            <person name="Chapman S."/>
            <person name="Cusick C."/>
            <person name="Shea T."/>
            <person name="Young S."/>
            <person name="Neafsey D."/>
            <person name="Nusbaum C."/>
            <person name="Birren B."/>
        </authorList>
    </citation>
    <scope>NUCLEOTIDE SEQUENCE [LARGE SCALE GENOMIC DNA]</scope>
    <source>
        <strain evidence="4 6">4G2_DIV0659</strain>
    </source>
</reference>
<comment type="similarity">
    <text evidence="1 3">Belongs to the class-III pyridoxal-phosphate-dependent aminotransferase family.</text>
</comment>
<dbReference type="SUPFAM" id="SSF53383">
    <property type="entry name" value="PLP-dependent transferases"/>
    <property type="match status" value="1"/>
</dbReference>
<dbReference type="OrthoDB" id="9807885at2"/>
<dbReference type="Proteomes" id="UP000195139">
    <property type="component" value="Unassembled WGS sequence"/>
</dbReference>
<dbReference type="InterPro" id="IPR005814">
    <property type="entry name" value="Aminotrans_3"/>
</dbReference>
<dbReference type="EMBL" id="NGLE02000001">
    <property type="protein sequence ID" value="MEI5993675.1"/>
    <property type="molecule type" value="Genomic_DNA"/>
</dbReference>
<evidence type="ECO:0000313" key="5">
    <source>
        <dbReference type="EMBL" id="OTO07945.1"/>
    </source>
</evidence>
<accession>A0A242CCG1</accession>
<dbReference type="GO" id="GO:0030170">
    <property type="term" value="F:pyridoxal phosphate binding"/>
    <property type="evidence" value="ECO:0007669"/>
    <property type="project" value="InterPro"/>
</dbReference>